<gene>
    <name evidence="1" type="ORF">ADL17_03100</name>
</gene>
<dbReference type="EMBL" id="LMWI01000001">
    <property type="protein sequence ID" value="KUJ48085.1"/>
    <property type="molecule type" value="Genomic_DNA"/>
</dbReference>
<proteinExistence type="predicted"/>
<dbReference type="OMA" id="PITLHEA"/>
<organism evidence="1 2">
    <name type="scientific">Micromonospora maris</name>
    <dbReference type="NCBI Taxonomy" id="1003110"/>
    <lineage>
        <taxon>Bacteria</taxon>
        <taxon>Bacillati</taxon>
        <taxon>Actinomycetota</taxon>
        <taxon>Actinomycetes</taxon>
        <taxon>Micromonosporales</taxon>
        <taxon>Micromonosporaceae</taxon>
        <taxon>Micromonospora</taxon>
    </lineage>
</organism>
<name>A0A9X0I6V4_9ACTN</name>
<keyword evidence="2" id="KW-1185">Reference proteome</keyword>
<dbReference type="AlphaFoldDB" id="A0A9X0I6V4"/>
<accession>A0A9X0I6V4</accession>
<evidence type="ECO:0000313" key="2">
    <source>
        <dbReference type="Proteomes" id="UP000053246"/>
    </source>
</evidence>
<comment type="caution">
    <text evidence="1">The sequence shown here is derived from an EMBL/GenBank/DDBJ whole genome shotgun (WGS) entry which is preliminary data.</text>
</comment>
<dbReference type="Proteomes" id="UP000053246">
    <property type="component" value="Unassembled WGS sequence"/>
</dbReference>
<reference evidence="1 2" key="1">
    <citation type="submission" date="2015-10" db="EMBL/GenBank/DDBJ databases">
        <authorList>
            <person name="Ju K.-S."/>
            <person name="Doroghazi J.R."/>
            <person name="Metcalf W.W."/>
        </authorList>
    </citation>
    <scope>NUCLEOTIDE SEQUENCE [LARGE SCALE GENOMIC DNA]</scope>
    <source>
        <strain evidence="1 2">NRRL B-24793</strain>
    </source>
</reference>
<sequence>MRYDGDNEYPFDTDNRAWRRLGDVTSEHFDAITWTRDPDERPILLTLRDMPTGDTITLAVLDSLEIRDPHVLLAVHTSGELDAHGPTSGATAAHSHAATLALDNATLAATRPAPLHNPAATTLPATCWVDLPADLAATLRPALHDARTAALVLLDRTGGRLAAVGPFPTHAAADAWQPDDGPGRTADRLIVPLHPITLHEAPAVTDTAPPAG</sequence>
<evidence type="ECO:0000313" key="1">
    <source>
        <dbReference type="EMBL" id="KUJ48085.1"/>
    </source>
</evidence>
<dbReference type="RefSeq" id="WP_013731317.1">
    <property type="nucleotide sequence ID" value="NZ_LMWI01000001.1"/>
</dbReference>
<protein>
    <submittedName>
        <fullName evidence="1">Uncharacterized protein</fullName>
    </submittedName>
</protein>